<organism evidence="1">
    <name type="scientific">marine sediment metagenome</name>
    <dbReference type="NCBI Taxonomy" id="412755"/>
    <lineage>
        <taxon>unclassified sequences</taxon>
        <taxon>metagenomes</taxon>
        <taxon>ecological metagenomes</taxon>
    </lineage>
</organism>
<protein>
    <submittedName>
        <fullName evidence="1">Uncharacterized protein</fullName>
    </submittedName>
</protein>
<dbReference type="EMBL" id="BARS01026445">
    <property type="protein sequence ID" value="GAG00920.1"/>
    <property type="molecule type" value="Genomic_DNA"/>
</dbReference>
<evidence type="ECO:0000313" key="1">
    <source>
        <dbReference type="EMBL" id="GAG00920.1"/>
    </source>
</evidence>
<sequence>DCTGECLAVVTEGSDRTGSDVVASVNRNRVGTPNTSGVVVNSTVASGSTDGTVTLINHRSGATGQASKTVATGGARGTNEFPLKPNTKYIISVTTYADVWVSVNLNWYDHISN</sequence>
<comment type="caution">
    <text evidence="1">The sequence shown here is derived from an EMBL/GenBank/DDBJ whole genome shotgun (WGS) entry which is preliminary data.</text>
</comment>
<gene>
    <name evidence="1" type="ORF">S01H1_41668</name>
</gene>
<name>X0U5S7_9ZZZZ</name>
<reference evidence="1" key="1">
    <citation type="journal article" date="2014" name="Front. Microbiol.">
        <title>High frequency of phylogenetically diverse reductive dehalogenase-homologous genes in deep subseafloor sedimentary metagenomes.</title>
        <authorList>
            <person name="Kawai M."/>
            <person name="Futagami T."/>
            <person name="Toyoda A."/>
            <person name="Takaki Y."/>
            <person name="Nishi S."/>
            <person name="Hori S."/>
            <person name="Arai W."/>
            <person name="Tsubouchi T."/>
            <person name="Morono Y."/>
            <person name="Uchiyama I."/>
            <person name="Ito T."/>
            <person name="Fujiyama A."/>
            <person name="Inagaki F."/>
            <person name="Takami H."/>
        </authorList>
    </citation>
    <scope>NUCLEOTIDE SEQUENCE</scope>
    <source>
        <strain evidence="1">Expedition CK06-06</strain>
    </source>
</reference>
<dbReference type="AlphaFoldDB" id="X0U5S7"/>
<accession>X0U5S7</accession>
<feature type="non-terminal residue" evidence="1">
    <location>
        <position position="1"/>
    </location>
</feature>
<proteinExistence type="predicted"/>